<gene>
    <name evidence="7" type="ORF">IscW_ISCW008354</name>
</gene>
<dbReference type="EMBL" id="ABJB010103389">
    <property type="status" value="NOT_ANNOTATED_CDS"/>
    <property type="molecule type" value="Genomic_DNA"/>
</dbReference>
<organism>
    <name type="scientific">Ixodes scapularis</name>
    <name type="common">Black-legged tick</name>
    <name type="synonym">Deer tick</name>
    <dbReference type="NCBI Taxonomy" id="6945"/>
    <lineage>
        <taxon>Eukaryota</taxon>
        <taxon>Metazoa</taxon>
        <taxon>Ecdysozoa</taxon>
        <taxon>Arthropoda</taxon>
        <taxon>Chelicerata</taxon>
        <taxon>Arachnida</taxon>
        <taxon>Acari</taxon>
        <taxon>Parasitiformes</taxon>
        <taxon>Ixodida</taxon>
        <taxon>Ixodoidea</taxon>
        <taxon>Ixodidae</taxon>
        <taxon>Ixodinae</taxon>
        <taxon>Ixodes</taxon>
    </lineage>
</organism>
<dbReference type="PANTHER" id="PTHR39069">
    <property type="entry name" value="ECDYSONE-INDUCIBLE GENE E1, ISOFORM A"/>
    <property type="match status" value="1"/>
</dbReference>
<keyword evidence="2" id="KW-0677">Repeat</keyword>
<accession>B7PVP5</accession>
<evidence type="ECO:0000256" key="5">
    <source>
        <dbReference type="PROSITE-ProRule" id="PRU00124"/>
    </source>
</evidence>
<dbReference type="CDD" id="cd00112">
    <property type="entry name" value="LDLa"/>
    <property type="match status" value="2"/>
</dbReference>
<dbReference type="EMBL" id="DS801041">
    <property type="protein sequence ID" value="EEC10667.1"/>
    <property type="molecule type" value="Genomic_DNA"/>
</dbReference>
<dbReference type="InterPro" id="IPR006149">
    <property type="entry name" value="EB_dom"/>
</dbReference>
<dbReference type="EMBL" id="ABJB010140055">
    <property type="status" value="NOT_ANNOTATED_CDS"/>
    <property type="molecule type" value="Genomic_DNA"/>
</dbReference>
<keyword evidence="1" id="KW-0732">Signal</keyword>
<keyword evidence="4" id="KW-0325">Glycoprotein</keyword>
<name>B7PVP5_IXOSC</name>
<dbReference type="PROSITE" id="PS50068">
    <property type="entry name" value="LDLRA_2"/>
    <property type="match status" value="2"/>
</dbReference>
<dbReference type="EMBL" id="ABJB010855387">
    <property type="status" value="NOT_ANNOTATED_CDS"/>
    <property type="molecule type" value="Genomic_DNA"/>
</dbReference>
<dbReference type="PANTHER" id="PTHR39069:SF1">
    <property type="entry name" value="ECDYSONE-INDUCIBLE GENE E1, ISOFORM A"/>
    <property type="match status" value="1"/>
</dbReference>
<feature type="disulfide bond" evidence="5">
    <location>
        <begin position="330"/>
        <end position="342"/>
    </location>
</feature>
<dbReference type="PaxDb" id="6945-B7PVP5"/>
<dbReference type="SMART" id="SM00192">
    <property type="entry name" value="LDLa"/>
    <property type="match status" value="2"/>
</dbReference>
<reference evidence="7 9" key="1">
    <citation type="submission" date="2008-03" db="EMBL/GenBank/DDBJ databases">
        <title>Annotation of Ixodes scapularis.</title>
        <authorList>
            <consortium name="Ixodes scapularis Genome Project Consortium"/>
            <person name="Caler E."/>
            <person name="Hannick L.I."/>
            <person name="Bidwell S."/>
            <person name="Joardar V."/>
            <person name="Thiagarajan M."/>
            <person name="Amedeo P."/>
            <person name="Galinsky K.J."/>
            <person name="Schobel S."/>
            <person name="Inman J."/>
            <person name="Hostetler J."/>
            <person name="Miller J."/>
            <person name="Hammond M."/>
            <person name="Megy K."/>
            <person name="Lawson D."/>
            <person name="Kodira C."/>
            <person name="Sutton G."/>
            <person name="Meyer J."/>
            <person name="Hill C.A."/>
            <person name="Birren B."/>
            <person name="Nene V."/>
            <person name="Collins F."/>
            <person name="Alarcon-Chaidez F."/>
            <person name="Wikel S."/>
            <person name="Strausberg R."/>
        </authorList>
    </citation>
    <scope>NUCLEOTIDE SEQUENCE [LARGE SCALE GENOMIC DNA]</scope>
    <source>
        <strain evidence="9">Wikel</strain>
        <strain evidence="7">Wikel colony</strain>
    </source>
</reference>
<evidence type="ECO:0000256" key="1">
    <source>
        <dbReference type="ARBA" id="ARBA00022729"/>
    </source>
</evidence>
<dbReference type="AlphaFoldDB" id="B7PVP5"/>
<dbReference type="InterPro" id="IPR036055">
    <property type="entry name" value="LDL_receptor-like_sf"/>
</dbReference>
<dbReference type="Pfam" id="PF01683">
    <property type="entry name" value="EB"/>
    <property type="match status" value="1"/>
</dbReference>
<evidence type="ECO:0000256" key="2">
    <source>
        <dbReference type="ARBA" id="ARBA00022737"/>
    </source>
</evidence>
<evidence type="ECO:0000259" key="6">
    <source>
        <dbReference type="Pfam" id="PF01683"/>
    </source>
</evidence>
<keyword evidence="3 5" id="KW-1015">Disulfide bond</keyword>
<dbReference type="PROSITE" id="PS01209">
    <property type="entry name" value="LDLRA_1"/>
    <property type="match status" value="1"/>
</dbReference>
<dbReference type="InParanoid" id="B7PVP5"/>
<evidence type="ECO:0000256" key="4">
    <source>
        <dbReference type="ARBA" id="ARBA00023180"/>
    </source>
</evidence>
<feature type="domain" description="EB" evidence="6">
    <location>
        <begin position="32"/>
        <end position="80"/>
    </location>
</feature>
<dbReference type="Gene3D" id="4.10.400.10">
    <property type="entry name" value="Low-density Lipoprotein Receptor"/>
    <property type="match status" value="2"/>
</dbReference>
<feature type="disulfide bond" evidence="5">
    <location>
        <begin position="310"/>
        <end position="325"/>
    </location>
</feature>
<feature type="disulfide bond" evidence="5">
    <location>
        <begin position="298"/>
        <end position="316"/>
    </location>
</feature>
<dbReference type="Proteomes" id="UP000001555">
    <property type="component" value="Unassembled WGS sequence"/>
</dbReference>
<evidence type="ECO:0000256" key="3">
    <source>
        <dbReference type="ARBA" id="ARBA00023157"/>
    </source>
</evidence>
<dbReference type="VEuPathDB" id="VectorBase:ISCW008354"/>
<evidence type="ECO:0000313" key="8">
    <source>
        <dbReference type="EnsemblMetazoa" id="ISCW008354-PA"/>
    </source>
</evidence>
<dbReference type="VEuPathDB" id="VectorBase:ISCP_026432"/>
<dbReference type="HOGENOM" id="CLU_740292_0_0_1"/>
<dbReference type="EnsemblMetazoa" id="ISCW008354-RA">
    <property type="protein sequence ID" value="ISCW008354-PA"/>
    <property type="gene ID" value="ISCW008354"/>
</dbReference>
<dbReference type="Pfam" id="PF00057">
    <property type="entry name" value="Ldl_recept_a"/>
    <property type="match status" value="2"/>
</dbReference>
<dbReference type="InterPro" id="IPR023415">
    <property type="entry name" value="LDLR_class-A_CS"/>
</dbReference>
<dbReference type="FunFam" id="4.10.400.10:FF:000034">
    <property type="entry name" value="Low-density lipoprotein receptor-related protein 2"/>
    <property type="match status" value="1"/>
</dbReference>
<dbReference type="PRINTS" id="PR00261">
    <property type="entry name" value="LDLRECEPTOR"/>
</dbReference>
<evidence type="ECO:0000313" key="9">
    <source>
        <dbReference type="Proteomes" id="UP000001555"/>
    </source>
</evidence>
<feature type="disulfide bond" evidence="5">
    <location>
        <begin position="291"/>
        <end position="303"/>
    </location>
</feature>
<protein>
    <recommendedName>
        <fullName evidence="6">EB domain-containing protein</fullName>
    </recommendedName>
</protein>
<feature type="disulfide bond" evidence="5">
    <location>
        <begin position="349"/>
        <end position="364"/>
    </location>
</feature>
<dbReference type="VEuPathDB" id="VectorBase:ISCP_015235"/>
<dbReference type="InterPro" id="IPR002172">
    <property type="entry name" value="LDrepeatLR_classA_rpt"/>
</dbReference>
<reference evidence="8" key="2">
    <citation type="submission" date="2020-05" db="UniProtKB">
        <authorList>
            <consortium name="EnsemblMetazoa"/>
        </authorList>
    </citation>
    <scope>IDENTIFICATION</scope>
    <source>
        <strain evidence="8">wikel</strain>
    </source>
</reference>
<keyword evidence="9" id="KW-1185">Reference proteome</keyword>
<evidence type="ECO:0000313" key="7">
    <source>
        <dbReference type="EMBL" id="EEC10667.1"/>
    </source>
</evidence>
<dbReference type="VEuPathDB" id="VectorBase:ISCI008354"/>
<sequence length="374" mass="41611">MDEQCSRRVPHSQCGSKGLCECQKNYLPYRLDKCLPPAKLEEYCLNDLQCKMANRFSYCKYIIPRVYGKCKCPSGYMLTHDQEYLENECHSNQDCSKVTPNSFCGRKGNASLCICDHGFKMSRNKLRCHADKYGSVSTALDQTWNAQAKSKTNSEFLPAPPDFQYCHEQVLPDITYRKFDDALTGIAPSLERPDTLDHWFKTGGDASARLTVLRTAVFYAQSTDFTISPSTVNPTKVNPHNEIPKLKPVSLGHSCNVTGECKLRDKQSACIDGVCECLNPTSWCSASHAGCLSDTFQCRNGQCISWYFVCDGMKNCADGSDESGCKKHSCPPMSFQCDDGTCKSKASVCNGKWECPDGSDEARCYKAGSYVVCD</sequence>
<feature type="disulfide bond" evidence="5">
    <location>
        <begin position="337"/>
        <end position="355"/>
    </location>
</feature>
<dbReference type="SUPFAM" id="SSF57424">
    <property type="entry name" value="LDL receptor-like module"/>
    <property type="match status" value="2"/>
</dbReference>
<dbReference type="OrthoDB" id="9978656at2759"/>
<dbReference type="STRING" id="6945.B7PVP5"/>
<dbReference type="EMBL" id="ABJB010700992">
    <property type="status" value="NOT_ANNOTATED_CDS"/>
    <property type="molecule type" value="Genomic_DNA"/>
</dbReference>
<proteinExistence type="predicted"/>